<keyword evidence="3" id="KW-1185">Reference proteome</keyword>
<dbReference type="InterPro" id="IPR029063">
    <property type="entry name" value="SAM-dependent_MTases_sf"/>
</dbReference>
<dbReference type="Gene3D" id="3.40.50.150">
    <property type="entry name" value="Vaccinia Virus protein VP39"/>
    <property type="match status" value="1"/>
</dbReference>
<reference evidence="3" key="1">
    <citation type="submission" date="2017-11" db="EMBL/GenBank/DDBJ databases">
        <authorList>
            <person name="Zhu W."/>
        </authorList>
    </citation>
    <scope>NUCLEOTIDE SEQUENCE [LARGE SCALE GENOMIC DNA]</scope>
    <source>
        <strain evidence="3">CAU 1183</strain>
    </source>
</reference>
<name>A0A3D8PL77_9BACI</name>
<comment type="caution">
    <text evidence="2">The sequence shown here is derived from an EMBL/GenBank/DDBJ whole genome shotgun (WGS) entry which is preliminary data.</text>
</comment>
<dbReference type="Gene3D" id="3.90.550.10">
    <property type="entry name" value="Spore Coat Polysaccharide Biosynthesis Protein SpsA, Chain A"/>
    <property type="match status" value="1"/>
</dbReference>
<organism evidence="2 3">
    <name type="scientific">Oceanobacillus arenosus</name>
    <dbReference type="NCBI Taxonomy" id="1229153"/>
    <lineage>
        <taxon>Bacteria</taxon>
        <taxon>Bacillati</taxon>
        <taxon>Bacillota</taxon>
        <taxon>Bacilli</taxon>
        <taxon>Bacillales</taxon>
        <taxon>Bacillaceae</taxon>
        <taxon>Oceanobacillus</taxon>
    </lineage>
</organism>
<sequence length="534" mass="61792">MGDFTLKYSEAYFLGGEDVETHRHYGLSGYSEFNNNDVHQRFIDMFHFIKSFTGNLDGKDVLEIGFGRGELIPFFLKENSKGYNGIDFSKSAYRIAQERYADPRVKLEIMEAKDLREENSYDVIVMNDLIEYIPVFEMETIWEKVKSALRPGGFITLSSRFVENPNESDQTDDSYATMGMHCHKQTKGTLLRTCLQHDFIFAKSDHEHIGFISKKDLSLFTKDEKEDFLSTHHNELSKAGLNIETNYSKETLRGLVPNAGRLVIGCVTENNSKFQERTLRLVQSIRWFGGGVAGVNIIVCIVDEADPSFVDELKKWGAFVRIVKRFSLAHPPSNKLRLFECAEMVSYDTIMFLDCDTVVVQDPTPYIDGDHFQAKIANGLSVPHDIFKDLFKHYGLPIPNRDYRTSKNNQKTVWYCNTGVLIFPQSILKTFFSVWKNYTEDLTGKLKLLKKSHFFCEQASLTLAYVKNPIPYKQLTNQMNCPMSEKEYDPIIIHYRNSITDDNYLKIRKNNPNLLMANRIQAFNNRLRDYRKDY</sequence>
<dbReference type="CDD" id="cd02440">
    <property type="entry name" value="AdoMet_MTases"/>
    <property type="match status" value="1"/>
</dbReference>
<dbReference type="InterPro" id="IPR041698">
    <property type="entry name" value="Methyltransf_25"/>
</dbReference>
<dbReference type="InterPro" id="IPR029044">
    <property type="entry name" value="Nucleotide-diphossugar_trans"/>
</dbReference>
<feature type="domain" description="Methyltransferase" evidence="1">
    <location>
        <begin position="61"/>
        <end position="153"/>
    </location>
</feature>
<accession>A0A3D8PL77</accession>
<evidence type="ECO:0000313" key="3">
    <source>
        <dbReference type="Proteomes" id="UP000257143"/>
    </source>
</evidence>
<dbReference type="Proteomes" id="UP000257143">
    <property type="component" value="Unassembled WGS sequence"/>
</dbReference>
<dbReference type="OrthoDB" id="2677418at2"/>
<protein>
    <recommendedName>
        <fullName evidence="1">Methyltransferase domain-containing protein</fullName>
    </recommendedName>
</protein>
<evidence type="ECO:0000259" key="1">
    <source>
        <dbReference type="Pfam" id="PF13649"/>
    </source>
</evidence>
<dbReference type="SUPFAM" id="SSF53335">
    <property type="entry name" value="S-adenosyl-L-methionine-dependent methyltransferases"/>
    <property type="match status" value="1"/>
</dbReference>
<proteinExistence type="predicted"/>
<dbReference type="Pfam" id="PF13649">
    <property type="entry name" value="Methyltransf_25"/>
    <property type="match status" value="1"/>
</dbReference>
<dbReference type="SUPFAM" id="SSF53448">
    <property type="entry name" value="Nucleotide-diphospho-sugar transferases"/>
    <property type="match status" value="1"/>
</dbReference>
<dbReference type="EMBL" id="PIOC01000027">
    <property type="protein sequence ID" value="RDW16412.1"/>
    <property type="molecule type" value="Genomic_DNA"/>
</dbReference>
<dbReference type="AlphaFoldDB" id="A0A3D8PL77"/>
<dbReference type="RefSeq" id="WP_115774599.1">
    <property type="nucleotide sequence ID" value="NZ_PIOC01000027.1"/>
</dbReference>
<evidence type="ECO:0000313" key="2">
    <source>
        <dbReference type="EMBL" id="RDW16412.1"/>
    </source>
</evidence>
<gene>
    <name evidence="2" type="ORF">CWR48_17380</name>
</gene>